<proteinExistence type="predicted"/>
<reference evidence="1" key="2">
    <citation type="submission" date="2023-05" db="EMBL/GenBank/DDBJ databases">
        <authorList>
            <person name="Schelkunov M.I."/>
        </authorList>
    </citation>
    <scope>NUCLEOTIDE SEQUENCE</scope>
    <source>
        <strain evidence="1">Hsosn_3</strain>
        <tissue evidence="1">Leaf</tissue>
    </source>
</reference>
<evidence type="ECO:0000313" key="2">
    <source>
        <dbReference type="Proteomes" id="UP001237642"/>
    </source>
</evidence>
<evidence type="ECO:0000313" key="1">
    <source>
        <dbReference type="EMBL" id="KAK1401096.1"/>
    </source>
</evidence>
<protein>
    <submittedName>
        <fullName evidence="1">Uncharacterized protein</fullName>
    </submittedName>
</protein>
<keyword evidence="2" id="KW-1185">Reference proteome</keyword>
<organism evidence="1 2">
    <name type="scientific">Heracleum sosnowskyi</name>
    <dbReference type="NCBI Taxonomy" id="360622"/>
    <lineage>
        <taxon>Eukaryota</taxon>
        <taxon>Viridiplantae</taxon>
        <taxon>Streptophyta</taxon>
        <taxon>Embryophyta</taxon>
        <taxon>Tracheophyta</taxon>
        <taxon>Spermatophyta</taxon>
        <taxon>Magnoliopsida</taxon>
        <taxon>eudicotyledons</taxon>
        <taxon>Gunneridae</taxon>
        <taxon>Pentapetalae</taxon>
        <taxon>asterids</taxon>
        <taxon>campanulids</taxon>
        <taxon>Apiales</taxon>
        <taxon>Apiaceae</taxon>
        <taxon>Apioideae</taxon>
        <taxon>apioid superclade</taxon>
        <taxon>Tordylieae</taxon>
        <taxon>Tordyliinae</taxon>
        <taxon>Heracleum</taxon>
    </lineage>
</organism>
<comment type="caution">
    <text evidence="1">The sequence shown here is derived from an EMBL/GenBank/DDBJ whole genome shotgun (WGS) entry which is preliminary data.</text>
</comment>
<name>A0AAD8JEF3_9APIA</name>
<accession>A0AAD8JEF3</accession>
<sequence>MKTCVKLSTFGRSIGTLEELLVYDIGININHPDFEDVYLPNEASNPAKFDVTISLSDQINMHNEKGGLIHGGYAFHEDYHASNNELLDAPIVVPAHQVKAEDIVLGKSYSIDQF</sequence>
<dbReference type="Proteomes" id="UP001237642">
    <property type="component" value="Unassembled WGS sequence"/>
</dbReference>
<reference evidence="1" key="1">
    <citation type="submission" date="2023-02" db="EMBL/GenBank/DDBJ databases">
        <title>Genome of toxic invasive species Heracleum sosnowskyi carries increased number of genes despite the absence of recent whole-genome duplications.</title>
        <authorList>
            <person name="Schelkunov M."/>
            <person name="Shtratnikova V."/>
            <person name="Makarenko M."/>
            <person name="Klepikova A."/>
            <person name="Omelchenko D."/>
            <person name="Novikova G."/>
            <person name="Obukhova E."/>
            <person name="Bogdanov V."/>
            <person name="Penin A."/>
            <person name="Logacheva M."/>
        </authorList>
    </citation>
    <scope>NUCLEOTIDE SEQUENCE</scope>
    <source>
        <strain evidence="1">Hsosn_3</strain>
        <tissue evidence="1">Leaf</tissue>
    </source>
</reference>
<dbReference type="AlphaFoldDB" id="A0AAD8JEF3"/>
<dbReference type="EMBL" id="JAUIZM010000001">
    <property type="protein sequence ID" value="KAK1401096.1"/>
    <property type="molecule type" value="Genomic_DNA"/>
</dbReference>
<gene>
    <name evidence="1" type="ORF">POM88_000701</name>
</gene>